<dbReference type="AlphaFoldDB" id="T1FFM4"/>
<dbReference type="RefSeq" id="XP_009027815.1">
    <property type="nucleotide sequence ID" value="XM_009029567.1"/>
</dbReference>
<accession>T1FFM4</accession>
<evidence type="ECO:0000313" key="2">
    <source>
        <dbReference type="EMBL" id="ESN94078.1"/>
    </source>
</evidence>
<dbReference type="CTD" id="20207623"/>
<reference evidence="2 4" key="2">
    <citation type="journal article" date="2013" name="Nature">
        <title>Insights into bilaterian evolution from three spiralian genomes.</title>
        <authorList>
            <person name="Simakov O."/>
            <person name="Marletaz F."/>
            <person name="Cho S.J."/>
            <person name="Edsinger-Gonzales E."/>
            <person name="Havlak P."/>
            <person name="Hellsten U."/>
            <person name="Kuo D.H."/>
            <person name="Larsson T."/>
            <person name="Lv J."/>
            <person name="Arendt D."/>
            <person name="Savage R."/>
            <person name="Osoegawa K."/>
            <person name="de Jong P."/>
            <person name="Grimwood J."/>
            <person name="Chapman J.A."/>
            <person name="Shapiro H."/>
            <person name="Aerts A."/>
            <person name="Otillar R.P."/>
            <person name="Terry A.Y."/>
            <person name="Boore J.L."/>
            <person name="Grigoriev I.V."/>
            <person name="Lindberg D.R."/>
            <person name="Seaver E.C."/>
            <person name="Weisblat D.A."/>
            <person name="Putnam N.H."/>
            <person name="Rokhsar D.S."/>
        </authorList>
    </citation>
    <scope>NUCLEOTIDE SEQUENCE</scope>
</reference>
<dbReference type="Gene3D" id="2.60.120.260">
    <property type="entry name" value="Galactose-binding domain-like"/>
    <property type="match status" value="1"/>
</dbReference>
<dbReference type="HOGENOM" id="CLU_066319_0_0_1"/>
<gene>
    <name evidence="3" type="primary">20207623</name>
    <name evidence="2" type="ORF">HELRODRAFT_180246</name>
</gene>
<evidence type="ECO:0000313" key="4">
    <source>
        <dbReference type="Proteomes" id="UP000015101"/>
    </source>
</evidence>
<feature type="domain" description="Apple" evidence="1">
    <location>
        <begin position="7"/>
        <end position="49"/>
    </location>
</feature>
<name>T1FFM4_HELRO</name>
<dbReference type="Proteomes" id="UP000015101">
    <property type="component" value="Unassembled WGS sequence"/>
</dbReference>
<dbReference type="EMBL" id="KB097572">
    <property type="protein sequence ID" value="ESN94078.1"/>
    <property type="molecule type" value="Genomic_DNA"/>
</dbReference>
<dbReference type="EMBL" id="AMQM01007132">
    <property type="status" value="NOT_ANNOTATED_CDS"/>
    <property type="molecule type" value="Genomic_DNA"/>
</dbReference>
<evidence type="ECO:0000313" key="3">
    <source>
        <dbReference type="EnsemblMetazoa" id="HelroP180246"/>
    </source>
</evidence>
<dbReference type="OrthoDB" id="6071271at2759"/>
<reference evidence="3" key="3">
    <citation type="submission" date="2015-06" db="UniProtKB">
        <authorList>
            <consortium name="EnsemblMetazoa"/>
        </authorList>
    </citation>
    <scope>IDENTIFICATION</scope>
</reference>
<evidence type="ECO:0000259" key="1">
    <source>
        <dbReference type="Pfam" id="PF00024"/>
    </source>
</evidence>
<dbReference type="EnsemblMetazoa" id="HelroT180246">
    <property type="protein sequence ID" value="HelroP180246"/>
    <property type="gene ID" value="HelroG180246"/>
</dbReference>
<dbReference type="InterPro" id="IPR003609">
    <property type="entry name" value="Pan_app"/>
</dbReference>
<reference evidence="4" key="1">
    <citation type="submission" date="2012-12" db="EMBL/GenBank/DDBJ databases">
        <authorList>
            <person name="Hellsten U."/>
            <person name="Grimwood J."/>
            <person name="Chapman J.A."/>
            <person name="Shapiro H."/>
            <person name="Aerts A."/>
            <person name="Otillar R.P."/>
            <person name="Terry A.Y."/>
            <person name="Boore J.L."/>
            <person name="Simakov O."/>
            <person name="Marletaz F."/>
            <person name="Cho S.-J."/>
            <person name="Edsinger-Gonzales E."/>
            <person name="Havlak P."/>
            <person name="Kuo D.-H."/>
            <person name="Larsson T."/>
            <person name="Lv J."/>
            <person name="Arendt D."/>
            <person name="Savage R."/>
            <person name="Osoegawa K."/>
            <person name="de Jong P."/>
            <person name="Lindberg D.R."/>
            <person name="Seaver E.C."/>
            <person name="Weisblat D.A."/>
            <person name="Putnam N.H."/>
            <person name="Grigoriev I.V."/>
            <person name="Rokhsar D.S."/>
        </authorList>
    </citation>
    <scope>NUCLEOTIDE SEQUENCE</scope>
</reference>
<protein>
    <recommendedName>
        <fullName evidence="1">Apple domain-containing protein</fullName>
    </recommendedName>
</protein>
<keyword evidence="4" id="KW-1185">Reference proteome</keyword>
<dbReference type="KEGG" id="hro:HELRODRAFT_180246"/>
<organism evidence="3 4">
    <name type="scientific">Helobdella robusta</name>
    <name type="common">Californian leech</name>
    <dbReference type="NCBI Taxonomy" id="6412"/>
    <lineage>
        <taxon>Eukaryota</taxon>
        <taxon>Metazoa</taxon>
        <taxon>Spiralia</taxon>
        <taxon>Lophotrochozoa</taxon>
        <taxon>Annelida</taxon>
        <taxon>Clitellata</taxon>
        <taxon>Hirudinea</taxon>
        <taxon>Rhynchobdellida</taxon>
        <taxon>Glossiphoniidae</taxon>
        <taxon>Helobdella</taxon>
    </lineage>
</organism>
<dbReference type="Pfam" id="PF00024">
    <property type="entry name" value="PAN_1"/>
    <property type="match status" value="1"/>
</dbReference>
<proteinExistence type="predicted"/>
<dbReference type="GeneID" id="20207623"/>
<dbReference type="InParanoid" id="T1FFM4"/>
<sequence>MNSSSFSSLKSVEALVLCSMRCSQTASCVAYNFFTGSNQCQLFNQTLKKFSLVLIEFYINGNNISVPLYFPNAIYWDKPDTYKLPDQLYVVAVFSRNTDGIGGMKAETADDYIFTNSTWKCTNNFYNGWYDVGYNDSSWPAAVIGRLQSANTFSLIPNGVANWIFGPIDCQDCLIDFYCRKNFLAFQIFQDLAKIFGFEISIYGKRNDERSSL</sequence>